<evidence type="ECO:0000259" key="7">
    <source>
        <dbReference type="PROSITE" id="PS50801"/>
    </source>
</evidence>
<feature type="transmembrane region" description="Helical" evidence="6">
    <location>
        <begin position="454"/>
        <end position="482"/>
    </location>
</feature>
<comment type="caution">
    <text evidence="8">The sequence shown here is derived from an EMBL/GenBank/DDBJ whole genome shotgun (WGS) entry which is preliminary data.</text>
</comment>
<organism evidence="8 9">
    <name type="scientific">Nicotiana attenuata</name>
    <name type="common">Coyote tobacco</name>
    <dbReference type="NCBI Taxonomy" id="49451"/>
    <lineage>
        <taxon>Eukaryota</taxon>
        <taxon>Viridiplantae</taxon>
        <taxon>Streptophyta</taxon>
        <taxon>Embryophyta</taxon>
        <taxon>Tracheophyta</taxon>
        <taxon>Spermatophyta</taxon>
        <taxon>Magnoliopsida</taxon>
        <taxon>eudicotyledons</taxon>
        <taxon>Gunneridae</taxon>
        <taxon>Pentapetalae</taxon>
        <taxon>asterids</taxon>
        <taxon>lamiids</taxon>
        <taxon>Solanales</taxon>
        <taxon>Solanaceae</taxon>
        <taxon>Nicotianoideae</taxon>
        <taxon>Nicotianeae</taxon>
        <taxon>Nicotiana</taxon>
    </lineage>
</organism>
<keyword evidence="5 6" id="KW-0472">Membrane</keyword>
<dbReference type="EMBL" id="MJEQ01000891">
    <property type="protein sequence ID" value="OIT33382.1"/>
    <property type="molecule type" value="Genomic_DNA"/>
</dbReference>
<evidence type="ECO:0000256" key="5">
    <source>
        <dbReference type="ARBA" id="ARBA00023136"/>
    </source>
</evidence>
<feature type="transmembrane region" description="Helical" evidence="6">
    <location>
        <begin position="424"/>
        <end position="442"/>
    </location>
</feature>
<feature type="domain" description="STAS" evidence="7">
    <location>
        <begin position="510"/>
        <end position="633"/>
    </location>
</feature>
<dbReference type="OrthoDB" id="288203at2759"/>
<gene>
    <name evidence="8" type="primary">SULTR3:3_0</name>
    <name evidence="8" type="ORF">A4A49_06511</name>
</gene>
<comment type="subcellular location">
    <subcellularLocation>
        <location evidence="1">Membrane</location>
        <topology evidence="1">Multi-pass membrane protein</topology>
    </subcellularLocation>
</comment>
<dbReference type="PROSITE" id="PS01130">
    <property type="entry name" value="SLC26A"/>
    <property type="match status" value="1"/>
</dbReference>
<evidence type="ECO:0000256" key="6">
    <source>
        <dbReference type="SAM" id="Phobius"/>
    </source>
</evidence>
<sequence>MEQNDTTTIEMSAMEIHKVAPPPHKTTLQKLKTRLKETFFPDDPLRQFKGQPLKKKLILGAQYVFPILEWGPNYSFKLLKSDIVSGLTISSLAIPQGISYAKLANLPPIVGLYSSFVPPLVYAVLGSSRDLAVGPVSIASLVLGSMLREVVSPTKDPILFLQLAFSSTFFAGLFQASLGFLRLGFIIDFLSKATLIGFMAGAAIIVSLQQLKSLLGITNFTKQMGIIPVLSSVFHRTNEWSWQTILMGFCFLVFLLLTRHISIRKPKLFWISAGAPLLSVVISTLLVFALKAHKHGISVIGELQKGLNPVSWNMLHFHGSYLGLVIKTGIVTGILSLTEGIAVGRTFAALKNYRVDGNKEMIAIGLMNIVGSSTSCYVTTGSFSRSAVNHNAGSKTAVSNIVMAVTIMVTLLFLMPLFQYTPNVILGAIIVTAVIGLIDIRAAYQIWKIDKFDFIVLLCAFFGVIFISVQDGLAIAVGISIFKVLLQITRPKTVMLGNIPGTRIYRNLDHYKEALSIPDFLILSIEAPINFANTTYLKERISRWMEEYESGETKKQSELKYVVLDLSAVSAIDTSGISLFKDLRMVLEKKSLELVLVNPIGEVLEKLQRADDTNDMMGPDCLFLTVGEAVASLSSTIKYQIPAHV</sequence>
<protein>
    <submittedName>
        <fullName evidence="8">Sulfate transporter 3.3</fullName>
    </submittedName>
</protein>
<feature type="transmembrane region" description="Helical" evidence="6">
    <location>
        <begin position="269"/>
        <end position="290"/>
    </location>
</feature>
<dbReference type="SUPFAM" id="SSF52091">
    <property type="entry name" value="SpoIIaa-like"/>
    <property type="match status" value="1"/>
</dbReference>
<dbReference type="InterPro" id="IPR036513">
    <property type="entry name" value="STAS_dom_sf"/>
</dbReference>
<accession>A0A314KVU4</accession>
<feature type="transmembrane region" description="Helical" evidence="6">
    <location>
        <begin position="397"/>
        <end position="418"/>
    </location>
</feature>
<dbReference type="CDD" id="cd07042">
    <property type="entry name" value="STAS_SulP_like_sulfate_transporter"/>
    <property type="match status" value="1"/>
</dbReference>
<dbReference type="Gene3D" id="3.30.750.24">
    <property type="entry name" value="STAS domain"/>
    <property type="match status" value="1"/>
</dbReference>
<feature type="transmembrane region" description="Helical" evidence="6">
    <location>
        <begin position="321"/>
        <end position="344"/>
    </location>
</feature>
<keyword evidence="2" id="KW-0813">Transport</keyword>
<dbReference type="PROSITE" id="PS50801">
    <property type="entry name" value="STAS"/>
    <property type="match status" value="1"/>
</dbReference>
<name>A0A314KVU4_NICAT</name>
<dbReference type="PANTHER" id="PTHR11814">
    <property type="entry name" value="SULFATE TRANSPORTER"/>
    <property type="match status" value="1"/>
</dbReference>
<dbReference type="KEGG" id="nau:109206082"/>
<dbReference type="STRING" id="49451.A0A314KVU4"/>
<dbReference type="AlphaFoldDB" id="A0A314KVU4"/>
<dbReference type="NCBIfam" id="TIGR00815">
    <property type="entry name" value="sulP"/>
    <property type="match status" value="1"/>
</dbReference>
<evidence type="ECO:0000256" key="4">
    <source>
        <dbReference type="ARBA" id="ARBA00022989"/>
    </source>
</evidence>
<feature type="transmembrane region" description="Helical" evidence="6">
    <location>
        <begin position="240"/>
        <end position="257"/>
    </location>
</feature>
<evidence type="ECO:0000313" key="9">
    <source>
        <dbReference type="Proteomes" id="UP000187609"/>
    </source>
</evidence>
<dbReference type="Pfam" id="PF00916">
    <property type="entry name" value="Sulfate_transp"/>
    <property type="match status" value="1"/>
</dbReference>
<dbReference type="InterPro" id="IPR001902">
    <property type="entry name" value="SLC26A/SulP_fam"/>
</dbReference>
<dbReference type="InterPro" id="IPR002645">
    <property type="entry name" value="STAS_dom"/>
</dbReference>
<dbReference type="Gramene" id="OIT33382">
    <property type="protein sequence ID" value="OIT33382"/>
    <property type="gene ID" value="A4A49_06511"/>
</dbReference>
<dbReference type="GO" id="GO:0016020">
    <property type="term" value="C:membrane"/>
    <property type="evidence" value="ECO:0007669"/>
    <property type="project" value="UniProtKB-SubCell"/>
</dbReference>
<evidence type="ECO:0000256" key="3">
    <source>
        <dbReference type="ARBA" id="ARBA00022692"/>
    </source>
</evidence>
<reference evidence="8" key="1">
    <citation type="submission" date="2016-11" db="EMBL/GenBank/DDBJ databases">
        <title>The genome of Nicotiana attenuata.</title>
        <authorList>
            <person name="Xu S."/>
            <person name="Brockmoeller T."/>
            <person name="Gaquerel E."/>
            <person name="Navarro A."/>
            <person name="Kuhl H."/>
            <person name="Gase K."/>
            <person name="Ling Z."/>
            <person name="Zhou W."/>
            <person name="Kreitzer C."/>
            <person name="Stanke M."/>
            <person name="Tang H."/>
            <person name="Lyons E."/>
            <person name="Pandey P."/>
            <person name="Pandey S.P."/>
            <person name="Timmermann B."/>
            <person name="Baldwin I.T."/>
        </authorList>
    </citation>
    <scope>NUCLEOTIDE SEQUENCE [LARGE SCALE GENOMIC DNA]</scope>
    <source>
        <strain evidence="8">UT</strain>
    </source>
</reference>
<dbReference type="SMR" id="A0A314KVU4"/>
<keyword evidence="3 6" id="KW-0812">Transmembrane</keyword>
<evidence type="ECO:0000313" key="8">
    <source>
        <dbReference type="EMBL" id="OIT33382.1"/>
    </source>
</evidence>
<keyword evidence="4 6" id="KW-1133">Transmembrane helix</keyword>
<evidence type="ECO:0000256" key="1">
    <source>
        <dbReference type="ARBA" id="ARBA00004141"/>
    </source>
</evidence>
<feature type="transmembrane region" description="Helical" evidence="6">
    <location>
        <begin position="193"/>
        <end position="211"/>
    </location>
</feature>
<evidence type="ECO:0000256" key="2">
    <source>
        <dbReference type="ARBA" id="ARBA00022448"/>
    </source>
</evidence>
<dbReference type="FunFam" id="3.30.750.24:FF:000002">
    <property type="entry name" value="Sulfate transporter 31"/>
    <property type="match status" value="1"/>
</dbReference>
<feature type="transmembrane region" description="Helical" evidence="6">
    <location>
        <begin position="159"/>
        <end position="181"/>
    </location>
</feature>
<dbReference type="GO" id="GO:0008271">
    <property type="term" value="F:secondary active sulfate transmembrane transporter activity"/>
    <property type="evidence" value="ECO:0007669"/>
    <property type="project" value="InterPro"/>
</dbReference>
<dbReference type="InterPro" id="IPR018045">
    <property type="entry name" value="S04_transporter_CS"/>
</dbReference>
<dbReference type="InterPro" id="IPR011547">
    <property type="entry name" value="SLC26A/SulP_dom"/>
</dbReference>
<dbReference type="Pfam" id="PF01740">
    <property type="entry name" value="STAS"/>
    <property type="match status" value="1"/>
</dbReference>
<keyword evidence="9" id="KW-1185">Reference proteome</keyword>
<proteinExistence type="predicted"/>
<dbReference type="Proteomes" id="UP000187609">
    <property type="component" value="Unassembled WGS sequence"/>
</dbReference>